<dbReference type="Proteomes" id="UP000031014">
    <property type="component" value="Unassembled WGS sequence"/>
</dbReference>
<feature type="transmembrane region" description="Helical" evidence="2">
    <location>
        <begin position="39"/>
        <end position="58"/>
    </location>
</feature>
<accession>A0A0A8X5L2</accession>
<dbReference type="Pfam" id="PF11611">
    <property type="entry name" value="DUF4352"/>
    <property type="match status" value="1"/>
</dbReference>
<gene>
    <name evidence="4" type="ORF">SAMD00020551_2705</name>
</gene>
<comment type="caution">
    <text evidence="4">The sequence shown here is derived from an EMBL/GenBank/DDBJ whole genome shotgun (WGS) entry which is preliminary data.</text>
</comment>
<dbReference type="EMBL" id="BASE01000059">
    <property type="protein sequence ID" value="GAM14554.1"/>
    <property type="molecule type" value="Genomic_DNA"/>
</dbReference>
<dbReference type="Gene3D" id="2.60.40.1240">
    <property type="match status" value="1"/>
</dbReference>
<dbReference type="InterPro" id="IPR029050">
    <property type="entry name" value="Immunoprotect_excell_Ig-like"/>
</dbReference>
<dbReference type="InterPro" id="IPR029051">
    <property type="entry name" value="DUF4352"/>
</dbReference>
<dbReference type="RefSeq" id="WP_041966292.1">
    <property type="nucleotide sequence ID" value="NZ_BASE01000059.1"/>
</dbReference>
<proteinExistence type="predicted"/>
<evidence type="ECO:0000313" key="4">
    <source>
        <dbReference type="EMBL" id="GAM14554.1"/>
    </source>
</evidence>
<organism evidence="4 5">
    <name type="scientific">Mesobacillus selenatarsenatis (strain DSM 18680 / JCM 14380 / FERM P-15431 / SF-1)</name>
    <dbReference type="NCBI Taxonomy" id="1321606"/>
    <lineage>
        <taxon>Bacteria</taxon>
        <taxon>Bacillati</taxon>
        <taxon>Bacillota</taxon>
        <taxon>Bacilli</taxon>
        <taxon>Bacillales</taxon>
        <taxon>Bacillaceae</taxon>
        <taxon>Mesobacillus</taxon>
    </lineage>
</organism>
<keyword evidence="2" id="KW-0472">Membrane</keyword>
<evidence type="ECO:0000313" key="5">
    <source>
        <dbReference type="Proteomes" id="UP000031014"/>
    </source>
</evidence>
<evidence type="ECO:0000256" key="1">
    <source>
        <dbReference type="ARBA" id="ARBA00022729"/>
    </source>
</evidence>
<reference evidence="4 5" key="1">
    <citation type="submission" date="2013-06" db="EMBL/GenBank/DDBJ databases">
        <title>Whole genome shotgun sequence of Bacillus selenatarsenatis SF-1.</title>
        <authorList>
            <person name="Kuroda M."/>
            <person name="Sei K."/>
            <person name="Yamashita M."/>
            <person name="Ike M."/>
        </authorList>
    </citation>
    <scope>NUCLEOTIDE SEQUENCE [LARGE SCALE GENOMIC DNA]</scope>
    <source>
        <strain evidence="4 5">SF-1</strain>
    </source>
</reference>
<keyword evidence="2" id="KW-1133">Transmembrane helix</keyword>
<evidence type="ECO:0000256" key="2">
    <source>
        <dbReference type="SAM" id="Phobius"/>
    </source>
</evidence>
<dbReference type="AlphaFoldDB" id="A0A0A8X5L2"/>
<keyword evidence="5" id="KW-1185">Reference proteome</keyword>
<dbReference type="STRING" id="1321606.SAMD00020551_2705"/>
<evidence type="ECO:0000259" key="3">
    <source>
        <dbReference type="Pfam" id="PF11611"/>
    </source>
</evidence>
<name>A0A0A8X5L2_MESS1</name>
<sequence>MANNQLGSCKTCGKEIAKGVKKCPHCGKDQRSFFGRHKILSFIGVLILAGIIGSALGGGEGSSTEDSSATTASAPVKEETVYKVGEVIPADKVEITVTKFEEKDQVGNEFINKEVSEGGTFVAIQYKIKNTSKKPVGMFDYPNVRLVDEEGTEFDADIDASSNYAIETNVDNAKIASDLNPGITVTDTKVFEVSKGSFAAGKWFIKVGDEKVQLK</sequence>
<feature type="domain" description="DUF4352" evidence="3">
    <location>
        <begin position="82"/>
        <end position="197"/>
    </location>
</feature>
<dbReference type="OrthoDB" id="1938949at2"/>
<keyword evidence="1" id="KW-0732">Signal</keyword>
<protein>
    <recommendedName>
        <fullName evidence="3">DUF4352 domain-containing protein</fullName>
    </recommendedName>
</protein>
<keyword evidence="2" id="KW-0812">Transmembrane</keyword>